<evidence type="ECO:0000256" key="1">
    <source>
        <dbReference type="ARBA" id="ARBA00004496"/>
    </source>
</evidence>
<dbReference type="InterPro" id="IPR032678">
    <property type="entry name" value="tRNA-synt_1_cat_dom"/>
</dbReference>
<evidence type="ECO:0000256" key="6">
    <source>
        <dbReference type="ARBA" id="ARBA00022723"/>
    </source>
</evidence>
<evidence type="ECO:0000256" key="7">
    <source>
        <dbReference type="ARBA" id="ARBA00022741"/>
    </source>
</evidence>
<organism evidence="14 15">
    <name type="scientific">Candidatus Nucleicultrix amoebiphila FS5</name>
    <dbReference type="NCBI Taxonomy" id="1414854"/>
    <lineage>
        <taxon>Bacteria</taxon>
        <taxon>Pseudomonadati</taxon>
        <taxon>Pseudomonadota</taxon>
        <taxon>Alphaproteobacteria</taxon>
        <taxon>Holosporales</taxon>
        <taxon>Candidatus Nucleicultricaceae</taxon>
        <taxon>Candidatus Nucleicultrix</taxon>
    </lineage>
</organism>
<dbReference type="GO" id="GO:0006423">
    <property type="term" value="P:cysteinyl-tRNA aminoacylation"/>
    <property type="evidence" value="ECO:0007669"/>
    <property type="project" value="UniProtKB-UniRule"/>
</dbReference>
<evidence type="ECO:0000313" key="15">
    <source>
        <dbReference type="Proteomes" id="UP000237351"/>
    </source>
</evidence>
<dbReference type="SUPFAM" id="SSF52374">
    <property type="entry name" value="Nucleotidylyl transferase"/>
    <property type="match status" value="1"/>
</dbReference>
<dbReference type="InterPro" id="IPR024909">
    <property type="entry name" value="Cys-tRNA/MSH_ligase"/>
</dbReference>
<keyword evidence="10 12" id="KW-0648">Protein biosynthesis</keyword>
<dbReference type="Pfam" id="PF01406">
    <property type="entry name" value="tRNA-synt_1e"/>
    <property type="match status" value="1"/>
</dbReference>
<evidence type="ECO:0000256" key="10">
    <source>
        <dbReference type="ARBA" id="ARBA00022917"/>
    </source>
</evidence>
<dbReference type="Gene3D" id="3.40.50.620">
    <property type="entry name" value="HUPs"/>
    <property type="match status" value="1"/>
</dbReference>
<comment type="catalytic activity">
    <reaction evidence="12">
        <text>tRNA(Cys) + L-cysteine + ATP = L-cysteinyl-tRNA(Cys) + AMP + diphosphate</text>
        <dbReference type="Rhea" id="RHEA:17773"/>
        <dbReference type="Rhea" id="RHEA-COMP:9661"/>
        <dbReference type="Rhea" id="RHEA-COMP:9679"/>
        <dbReference type="ChEBI" id="CHEBI:30616"/>
        <dbReference type="ChEBI" id="CHEBI:33019"/>
        <dbReference type="ChEBI" id="CHEBI:35235"/>
        <dbReference type="ChEBI" id="CHEBI:78442"/>
        <dbReference type="ChEBI" id="CHEBI:78517"/>
        <dbReference type="ChEBI" id="CHEBI:456215"/>
        <dbReference type="EC" id="6.1.1.16"/>
    </reaction>
</comment>
<feature type="short sequence motif" description="'KMSKS' region" evidence="12">
    <location>
        <begin position="266"/>
        <end position="270"/>
    </location>
</feature>
<keyword evidence="8 12" id="KW-0862">Zinc</keyword>
<feature type="binding site" evidence="12">
    <location>
        <position position="237"/>
    </location>
    <ligand>
        <name>Zn(2+)</name>
        <dbReference type="ChEBI" id="CHEBI:29105"/>
    </ligand>
</feature>
<feature type="binding site" evidence="12">
    <location>
        <position position="233"/>
    </location>
    <ligand>
        <name>Zn(2+)</name>
        <dbReference type="ChEBI" id="CHEBI:29105"/>
    </ligand>
</feature>
<dbReference type="Proteomes" id="UP000237351">
    <property type="component" value="Chromosome"/>
</dbReference>
<dbReference type="Pfam" id="PF23493">
    <property type="entry name" value="CysS_C"/>
    <property type="match status" value="1"/>
</dbReference>
<dbReference type="InterPro" id="IPR056411">
    <property type="entry name" value="CysS_C"/>
</dbReference>
<dbReference type="Pfam" id="PF09190">
    <property type="entry name" value="DALR_2"/>
    <property type="match status" value="1"/>
</dbReference>
<evidence type="ECO:0000256" key="11">
    <source>
        <dbReference type="ARBA" id="ARBA00023146"/>
    </source>
</evidence>
<dbReference type="EMBL" id="CP008743">
    <property type="protein sequence ID" value="ARN85446.1"/>
    <property type="molecule type" value="Genomic_DNA"/>
</dbReference>
<dbReference type="STRING" id="1414854.GQ61_09270"/>
<evidence type="ECO:0000256" key="3">
    <source>
        <dbReference type="ARBA" id="ARBA00011245"/>
    </source>
</evidence>
<evidence type="ECO:0000256" key="9">
    <source>
        <dbReference type="ARBA" id="ARBA00022840"/>
    </source>
</evidence>
<evidence type="ECO:0000259" key="13">
    <source>
        <dbReference type="SMART" id="SM00840"/>
    </source>
</evidence>
<dbReference type="CDD" id="cd00672">
    <property type="entry name" value="CysRS_core"/>
    <property type="match status" value="1"/>
</dbReference>
<keyword evidence="15" id="KW-1185">Reference proteome</keyword>
<gene>
    <name evidence="12" type="primary">cysS</name>
    <name evidence="14" type="ORF">GQ61_09270</name>
</gene>
<dbReference type="RefSeq" id="WP_085785017.1">
    <property type="nucleotide sequence ID" value="NZ_CP008743.1"/>
</dbReference>
<dbReference type="GO" id="GO:0004817">
    <property type="term" value="F:cysteine-tRNA ligase activity"/>
    <property type="evidence" value="ECO:0007669"/>
    <property type="project" value="UniProtKB-UniRule"/>
</dbReference>
<sequence length="457" mass="52096">MTIILYNTLTQCREELVPITPGEVKMYVCGPTVYDRAHIGNARPYVVFDVLFRLLQIFYKTTYARNITDIEDKIIVASKESGEPISALTERTTRLFHEDMATIGILPPTIEPRATMHIQEMIDIIETLIQKDHAYEAQGHVLFNVKSFKDYGTLSKRNLDDMLAGARVEIAPYKKDPMDFVLWKPSTDDVPGWPSPWGRGRPGWHIECSAMSCKHLGTSFDIHGGGRDLIFPHHENEIAQSQAAFGNNSFARLWMHNGILTVNGEKMSKSLGNFFTVRDLLDQADGETIRLALLSTHYRQPLDWKDTTLAQAKSTLDRFYTALKDYELHEEPSYDEAFIAILQDDLNTPKTLTWLHSLVSDIHAAESSLEKAQMQAILRKNASLLGILQQDPKIWFQKTVQKQAHTLEIPQIEQLILERQSARFNKDFAQADSIRKTLEENGIILEDSPKGTTWRRV</sequence>
<dbReference type="KEGG" id="naf:GQ61_09270"/>
<evidence type="ECO:0000256" key="5">
    <source>
        <dbReference type="ARBA" id="ARBA00022598"/>
    </source>
</evidence>
<accession>A0A1W6N6R6</accession>
<feature type="domain" description="Cysteinyl-tRNA synthetase class Ia DALR" evidence="13">
    <location>
        <begin position="337"/>
        <end position="396"/>
    </location>
</feature>
<keyword evidence="5 12" id="KW-0436">Ligase</keyword>
<evidence type="ECO:0000256" key="8">
    <source>
        <dbReference type="ARBA" id="ARBA00022833"/>
    </source>
</evidence>
<keyword evidence="4 12" id="KW-0963">Cytoplasm</keyword>
<protein>
    <recommendedName>
        <fullName evidence="12">Cysteine--tRNA ligase</fullName>
        <ecNumber evidence="12">6.1.1.16</ecNumber>
    </recommendedName>
    <alternativeName>
        <fullName evidence="12">Cysteinyl-tRNA synthetase</fullName>
        <shortName evidence="12">CysRS</shortName>
    </alternativeName>
</protein>
<dbReference type="SUPFAM" id="SSF47323">
    <property type="entry name" value="Anticodon-binding domain of a subclass of class I aminoacyl-tRNA synthetases"/>
    <property type="match status" value="1"/>
</dbReference>
<dbReference type="PRINTS" id="PR00983">
    <property type="entry name" value="TRNASYNTHCYS"/>
</dbReference>
<comment type="cofactor">
    <cofactor evidence="12">
        <name>Zn(2+)</name>
        <dbReference type="ChEBI" id="CHEBI:29105"/>
    </cofactor>
    <text evidence="12">Binds 1 zinc ion per subunit.</text>
</comment>
<dbReference type="InterPro" id="IPR015273">
    <property type="entry name" value="Cys-tRNA-synt_Ia_DALR"/>
</dbReference>
<dbReference type="CDD" id="cd07963">
    <property type="entry name" value="Anticodon_Ia_Cys"/>
    <property type="match status" value="1"/>
</dbReference>
<evidence type="ECO:0000256" key="12">
    <source>
        <dbReference type="HAMAP-Rule" id="MF_00041"/>
    </source>
</evidence>
<dbReference type="FunFam" id="3.40.50.620:FF:000009">
    <property type="entry name" value="Cysteine--tRNA ligase"/>
    <property type="match status" value="1"/>
</dbReference>
<comment type="subunit">
    <text evidence="3 12">Monomer.</text>
</comment>
<dbReference type="HAMAP" id="MF_00041">
    <property type="entry name" value="Cys_tRNA_synth"/>
    <property type="match status" value="1"/>
</dbReference>
<feature type="short sequence motif" description="'HIGH' region" evidence="12">
    <location>
        <begin position="31"/>
        <end position="41"/>
    </location>
</feature>
<comment type="subcellular location">
    <subcellularLocation>
        <location evidence="1 12">Cytoplasm</location>
    </subcellularLocation>
</comment>
<evidence type="ECO:0000313" key="14">
    <source>
        <dbReference type="EMBL" id="ARN85446.1"/>
    </source>
</evidence>
<feature type="binding site" evidence="12">
    <location>
        <position position="29"/>
    </location>
    <ligand>
        <name>Zn(2+)</name>
        <dbReference type="ChEBI" id="CHEBI:29105"/>
    </ligand>
</feature>
<dbReference type="GO" id="GO:0008270">
    <property type="term" value="F:zinc ion binding"/>
    <property type="evidence" value="ECO:0007669"/>
    <property type="project" value="UniProtKB-UniRule"/>
</dbReference>
<dbReference type="PANTHER" id="PTHR10890">
    <property type="entry name" value="CYSTEINYL-TRNA SYNTHETASE"/>
    <property type="match status" value="1"/>
</dbReference>
<reference evidence="14 15" key="1">
    <citation type="submission" date="2014-06" db="EMBL/GenBank/DDBJ databases">
        <title>The genome of the endonuclear symbiont Nucleicultrix amoebiphila.</title>
        <authorList>
            <person name="Schulz F."/>
            <person name="Horn M."/>
        </authorList>
    </citation>
    <scope>NUCLEOTIDE SEQUENCE [LARGE SCALE GENOMIC DNA]</scope>
    <source>
        <strain evidence="14 15">FS5</strain>
    </source>
</reference>
<dbReference type="PANTHER" id="PTHR10890:SF3">
    <property type="entry name" value="CYSTEINE--TRNA LIGASE, CYTOPLASMIC"/>
    <property type="match status" value="1"/>
</dbReference>
<feature type="binding site" evidence="12">
    <location>
        <position position="208"/>
    </location>
    <ligand>
        <name>Zn(2+)</name>
        <dbReference type="ChEBI" id="CHEBI:29105"/>
    </ligand>
</feature>
<evidence type="ECO:0000256" key="4">
    <source>
        <dbReference type="ARBA" id="ARBA00022490"/>
    </source>
</evidence>
<proteinExistence type="inferred from homology"/>
<name>A0A1W6N6R6_9PROT</name>
<dbReference type="InterPro" id="IPR009080">
    <property type="entry name" value="tRNAsynth_Ia_anticodon-bd"/>
</dbReference>
<dbReference type="NCBIfam" id="TIGR00435">
    <property type="entry name" value="cysS"/>
    <property type="match status" value="1"/>
</dbReference>
<dbReference type="InterPro" id="IPR014729">
    <property type="entry name" value="Rossmann-like_a/b/a_fold"/>
</dbReference>
<evidence type="ECO:0000256" key="2">
    <source>
        <dbReference type="ARBA" id="ARBA00005594"/>
    </source>
</evidence>
<keyword evidence="9 12" id="KW-0067">ATP-binding</keyword>
<feature type="binding site" evidence="12">
    <location>
        <position position="269"/>
    </location>
    <ligand>
        <name>ATP</name>
        <dbReference type="ChEBI" id="CHEBI:30616"/>
    </ligand>
</feature>
<dbReference type="OrthoDB" id="9815130at2"/>
<keyword evidence="7 12" id="KW-0547">Nucleotide-binding</keyword>
<dbReference type="InterPro" id="IPR015803">
    <property type="entry name" value="Cys-tRNA-ligase"/>
</dbReference>
<keyword evidence="11 12" id="KW-0030">Aminoacyl-tRNA synthetase</keyword>
<dbReference type="GO" id="GO:0005524">
    <property type="term" value="F:ATP binding"/>
    <property type="evidence" value="ECO:0007669"/>
    <property type="project" value="UniProtKB-UniRule"/>
</dbReference>
<keyword evidence="6 12" id="KW-0479">Metal-binding</keyword>
<dbReference type="Gene3D" id="1.20.120.1910">
    <property type="entry name" value="Cysteine-tRNA ligase, C-terminal anti-codon recognition domain"/>
    <property type="match status" value="1"/>
</dbReference>
<dbReference type="AlphaFoldDB" id="A0A1W6N6R6"/>
<dbReference type="SMART" id="SM00840">
    <property type="entry name" value="DALR_2"/>
    <property type="match status" value="1"/>
</dbReference>
<dbReference type="GO" id="GO:0005829">
    <property type="term" value="C:cytosol"/>
    <property type="evidence" value="ECO:0007669"/>
    <property type="project" value="TreeGrafter"/>
</dbReference>
<comment type="similarity">
    <text evidence="2 12">Belongs to the class-I aminoacyl-tRNA synthetase family.</text>
</comment>
<dbReference type="EC" id="6.1.1.16" evidence="12"/>